<dbReference type="Proteomes" id="UP001431783">
    <property type="component" value="Unassembled WGS sequence"/>
</dbReference>
<feature type="region of interest" description="Disordered" evidence="1">
    <location>
        <begin position="225"/>
        <end position="260"/>
    </location>
</feature>
<sequence>MMAYNQYYGGQENYMPMQNQSYFQPNVMSPTPHTPRIGPSTPMTQPPQTTPMMQMNQMQPMNQMPPMNPIPQINTAPQVNQMPQSNAQYQYANNSAMNYVPPVSPMTQTPIASNHYEMQSGMMNQMPSNTTPQNYSPPVNQPQFPAMPQNQTAGVYPSTNVYNANNQVGYNNMALPQTSNVPGMMTNNAFTDQQQYGVPMSQQMSYPTNGNVQPMSQMPITQTQPVYAGEPCNPQSTPNPAQPTAPAKQEEPDTTFKPTNVIGQYKCSDFPTLYSGNYRYNESPIQRKPFTMKGESLKPHGQTDRRTNIGLNRYGKRWELRGGKYYGCFTSRTNGLQDICPKAKCRLCPNENKKK</sequence>
<protein>
    <submittedName>
        <fullName evidence="2">Uncharacterized protein</fullName>
    </submittedName>
</protein>
<proteinExistence type="predicted"/>
<reference evidence="2 3" key="1">
    <citation type="submission" date="2023-03" db="EMBL/GenBank/DDBJ databases">
        <title>Genome insight into feeding habits of ladybird beetles.</title>
        <authorList>
            <person name="Li H.-S."/>
            <person name="Huang Y.-H."/>
            <person name="Pang H."/>
        </authorList>
    </citation>
    <scope>NUCLEOTIDE SEQUENCE [LARGE SCALE GENOMIC DNA]</scope>
    <source>
        <strain evidence="2">SYSU_2023b</strain>
        <tissue evidence="2">Whole body</tissue>
    </source>
</reference>
<comment type="caution">
    <text evidence="2">The sequence shown here is derived from an EMBL/GenBank/DDBJ whole genome shotgun (WGS) entry which is preliminary data.</text>
</comment>
<accession>A0AAW1V3W6</accession>
<dbReference type="AlphaFoldDB" id="A0AAW1V3W6"/>
<name>A0AAW1V3W6_9CUCU</name>
<evidence type="ECO:0000313" key="3">
    <source>
        <dbReference type="Proteomes" id="UP001431783"/>
    </source>
</evidence>
<evidence type="ECO:0000256" key="1">
    <source>
        <dbReference type="SAM" id="MobiDB-lite"/>
    </source>
</evidence>
<dbReference type="EMBL" id="JARQZJ010000103">
    <property type="protein sequence ID" value="KAK9886982.1"/>
    <property type="molecule type" value="Genomic_DNA"/>
</dbReference>
<evidence type="ECO:0000313" key="2">
    <source>
        <dbReference type="EMBL" id="KAK9886982.1"/>
    </source>
</evidence>
<organism evidence="2 3">
    <name type="scientific">Henosepilachna vigintioctopunctata</name>
    <dbReference type="NCBI Taxonomy" id="420089"/>
    <lineage>
        <taxon>Eukaryota</taxon>
        <taxon>Metazoa</taxon>
        <taxon>Ecdysozoa</taxon>
        <taxon>Arthropoda</taxon>
        <taxon>Hexapoda</taxon>
        <taxon>Insecta</taxon>
        <taxon>Pterygota</taxon>
        <taxon>Neoptera</taxon>
        <taxon>Endopterygota</taxon>
        <taxon>Coleoptera</taxon>
        <taxon>Polyphaga</taxon>
        <taxon>Cucujiformia</taxon>
        <taxon>Coccinelloidea</taxon>
        <taxon>Coccinellidae</taxon>
        <taxon>Epilachninae</taxon>
        <taxon>Epilachnini</taxon>
        <taxon>Henosepilachna</taxon>
    </lineage>
</organism>
<gene>
    <name evidence="2" type="ORF">WA026_019239</name>
</gene>
<keyword evidence="3" id="KW-1185">Reference proteome</keyword>